<feature type="binding site" evidence="18">
    <location>
        <begin position="57"/>
        <end position="61"/>
    </location>
    <ligand>
        <name>(6S)-NADPHX</name>
        <dbReference type="ChEBI" id="CHEBI:64076"/>
    </ligand>
</feature>
<evidence type="ECO:0000256" key="8">
    <source>
        <dbReference type="ARBA" id="ARBA00022857"/>
    </source>
</evidence>
<reference evidence="22 23" key="1">
    <citation type="submission" date="2016-10" db="EMBL/GenBank/DDBJ databases">
        <authorList>
            <person name="de Groot N.N."/>
        </authorList>
    </citation>
    <scope>NUCLEOTIDE SEQUENCE [LARGE SCALE GENOMIC DNA]</scope>
    <source>
        <strain evidence="22 23">DSM 2784</strain>
    </source>
</reference>
<keyword evidence="10 17" id="KW-0520">NAD</keyword>
<evidence type="ECO:0000256" key="9">
    <source>
        <dbReference type="ARBA" id="ARBA00022958"/>
    </source>
</evidence>
<dbReference type="InterPro" id="IPR029056">
    <property type="entry name" value="Ribokinase-like"/>
</dbReference>
<dbReference type="HAMAP" id="MF_01966">
    <property type="entry name" value="NADHX_epimerase"/>
    <property type="match status" value="1"/>
</dbReference>
<comment type="function">
    <text evidence="17">Catalyzes the dehydration of the S-form of NAD(P)HX at the expense of ADP, which is converted to AMP. Together with NAD(P)HX epimerase, which catalyzes the epimerization of the S- and R-forms, the enzyme allows the repair of both epimers of NAD(P)HX, a damaged form of NAD(P)H that is a result of enzymatic or heat-dependent hydration.</text>
</comment>
<evidence type="ECO:0000256" key="18">
    <source>
        <dbReference type="HAMAP-Rule" id="MF_01966"/>
    </source>
</evidence>
<comment type="subunit">
    <text evidence="17">Homotetramer.</text>
</comment>
<feature type="binding site" evidence="18">
    <location>
        <position position="129"/>
    </location>
    <ligand>
        <name>K(+)</name>
        <dbReference type="ChEBI" id="CHEBI:29103"/>
    </ligand>
</feature>
<comment type="similarity">
    <text evidence="4 19">In the C-terminal section; belongs to the NnrD/CARKD family.</text>
</comment>
<dbReference type="HAMAP" id="MF_01965">
    <property type="entry name" value="NADHX_dehydratase"/>
    <property type="match status" value="1"/>
</dbReference>
<dbReference type="GO" id="GO:0046872">
    <property type="term" value="F:metal ion binding"/>
    <property type="evidence" value="ECO:0007669"/>
    <property type="project" value="UniProtKB-UniRule"/>
</dbReference>
<comment type="catalytic activity">
    <reaction evidence="1 18 19">
        <text>(6R)-NADHX = (6S)-NADHX</text>
        <dbReference type="Rhea" id="RHEA:32215"/>
        <dbReference type="ChEBI" id="CHEBI:64074"/>
        <dbReference type="ChEBI" id="CHEBI:64075"/>
        <dbReference type="EC" id="5.1.99.6"/>
    </reaction>
</comment>
<dbReference type="CDD" id="cd01171">
    <property type="entry name" value="YXKO-related"/>
    <property type="match status" value="1"/>
</dbReference>
<comment type="function">
    <text evidence="14 19">Bifunctional enzyme that catalyzes the epimerization of the S- and R-forms of NAD(P)HX and the dehydration of the S-form of NAD(P)HX at the expense of ADP, which is converted to AMP. This allows the repair of both epimers of NAD(P)HX, a damaged form of NAD(P)H that is a result of enzymatic or heat-dependent hydration.</text>
</comment>
<accession>A0A1G5S388</accession>
<dbReference type="PANTHER" id="PTHR12592">
    <property type="entry name" value="ATP-DEPENDENT (S)-NAD(P)H-HYDRATE DEHYDRATASE FAMILY MEMBER"/>
    <property type="match status" value="1"/>
</dbReference>
<comment type="similarity">
    <text evidence="3 19">In the N-terminal section; belongs to the NnrE/AIBP family.</text>
</comment>
<gene>
    <name evidence="18" type="primary">nnrE</name>
    <name evidence="17" type="synonym">nnrD</name>
    <name evidence="22" type="ORF">SAMN03080599_02451</name>
</gene>
<dbReference type="InterPro" id="IPR030677">
    <property type="entry name" value="Nnr"/>
</dbReference>
<keyword evidence="8 17" id="KW-0521">NADP</keyword>
<evidence type="ECO:0000256" key="19">
    <source>
        <dbReference type="PIRNR" id="PIRNR017184"/>
    </source>
</evidence>
<sequence length="515" mass="55113">MRLAMNYQMQQIDRKAIDEYGIPSIVLMENAGKVVVDEILKMRDQYQKVVIVCGPGNNGGDGFVIARHLYNLGVTVKVFVVGEISELNHDAMLNYSILKKLEFKIDEINDDSSMLAFERFLRPGNLIVDAIFGTGMSREVGGIYLRVIEAINEMAHQVLSVDLPSGIDGNTGHVLGTAIEADKTVALVIPKVGNILFPGSDYNGEVIIKGIGVPDIIIERVGIKYNLITKDIIAPLVPHRKRNSHKGDYGKGQIIAGSIGMAGAAILACRAALRSGMGLLKLYIPESLNTLITTSIPEVITVPLSEVRRGVIGITNFQKIIEDCCWPDVIAVGPGCGVNSEISELIKRLLNESEVPMVIDADGINALSKSLHWLENKKCPVVLTPHVGEMSRLTGLSAEEINGDPIGTAVRFSKQWKTVTVLKGARSVIATPEGEVFVNTNGNSGMATAGSGDVLTGVITSMIAQGLDPVGAAVLGVYLHGRAGDIMVAERGEHGLLAGDLVLGLTKAIRELVEA</sequence>
<dbReference type="PANTHER" id="PTHR12592:SF0">
    <property type="entry name" value="ATP-DEPENDENT (S)-NAD(P)H-HYDRATE DEHYDRATASE"/>
    <property type="match status" value="1"/>
</dbReference>
<evidence type="ECO:0000256" key="6">
    <source>
        <dbReference type="ARBA" id="ARBA00022741"/>
    </source>
</evidence>
<name>A0A1G5S388_9FIRM</name>
<dbReference type="InterPro" id="IPR000631">
    <property type="entry name" value="CARKD"/>
</dbReference>
<evidence type="ECO:0000256" key="3">
    <source>
        <dbReference type="ARBA" id="ARBA00006001"/>
    </source>
</evidence>
<feature type="binding site" evidence="18">
    <location>
        <position position="144"/>
    </location>
    <ligand>
        <name>(6S)-NADPHX</name>
        <dbReference type="ChEBI" id="CHEBI:64076"/>
    </ligand>
</feature>
<keyword evidence="7 17" id="KW-0067">ATP-binding</keyword>
<proteinExistence type="inferred from homology"/>
<dbReference type="InterPro" id="IPR036652">
    <property type="entry name" value="YjeF_N_dom_sf"/>
</dbReference>
<dbReference type="Proteomes" id="UP000199208">
    <property type="component" value="Unassembled WGS sequence"/>
</dbReference>
<evidence type="ECO:0000256" key="16">
    <source>
        <dbReference type="ARBA" id="ARBA00049209"/>
    </source>
</evidence>
<feature type="binding site" evidence="17">
    <location>
        <begin position="423"/>
        <end position="427"/>
    </location>
    <ligand>
        <name>AMP</name>
        <dbReference type="ChEBI" id="CHEBI:456215"/>
    </ligand>
</feature>
<evidence type="ECO:0000256" key="14">
    <source>
        <dbReference type="ARBA" id="ARBA00025153"/>
    </source>
</evidence>
<evidence type="ECO:0000256" key="15">
    <source>
        <dbReference type="ARBA" id="ARBA00048238"/>
    </source>
</evidence>
<evidence type="ECO:0000313" key="23">
    <source>
        <dbReference type="Proteomes" id="UP000199208"/>
    </source>
</evidence>
<keyword evidence="12 17" id="KW-0456">Lyase</keyword>
<dbReference type="AlphaFoldDB" id="A0A1G5S388"/>
<dbReference type="PIRSF" id="PIRSF017184">
    <property type="entry name" value="Nnr"/>
    <property type="match status" value="1"/>
</dbReference>
<evidence type="ECO:0000256" key="4">
    <source>
        <dbReference type="ARBA" id="ARBA00009524"/>
    </source>
</evidence>
<feature type="binding site" evidence="18">
    <location>
        <position position="162"/>
    </location>
    <ligand>
        <name>(6S)-NADPHX</name>
        <dbReference type="ChEBI" id="CHEBI:64076"/>
    </ligand>
</feature>
<feature type="binding site" evidence="17">
    <location>
        <position position="335"/>
    </location>
    <ligand>
        <name>(6S)-NADPHX</name>
        <dbReference type="ChEBI" id="CHEBI:64076"/>
    </ligand>
</feature>
<evidence type="ECO:0000256" key="2">
    <source>
        <dbReference type="ARBA" id="ARBA00000909"/>
    </source>
</evidence>
<keyword evidence="23" id="KW-1185">Reference proteome</keyword>
<dbReference type="NCBIfam" id="TIGR00196">
    <property type="entry name" value="yjeF_cterm"/>
    <property type="match status" value="1"/>
</dbReference>
<keyword evidence="5 18" id="KW-0479">Metal-binding</keyword>
<evidence type="ECO:0000256" key="5">
    <source>
        <dbReference type="ARBA" id="ARBA00022723"/>
    </source>
</evidence>
<feature type="domain" description="YjeF C-terminal" evidence="20">
    <location>
        <begin position="229"/>
        <end position="512"/>
    </location>
</feature>
<keyword evidence="6 17" id="KW-0547">Nucleotide-binding</keyword>
<dbReference type="NCBIfam" id="TIGR00197">
    <property type="entry name" value="yjeF_nterm"/>
    <property type="match status" value="1"/>
</dbReference>
<evidence type="ECO:0000259" key="20">
    <source>
        <dbReference type="PROSITE" id="PS51383"/>
    </source>
</evidence>
<dbReference type="Pfam" id="PF01256">
    <property type="entry name" value="Carb_kinase"/>
    <property type="match status" value="1"/>
</dbReference>
<dbReference type="STRING" id="1120920.SAMN03080599_02451"/>
<comment type="similarity">
    <text evidence="17">Belongs to the NnrD/CARKD family.</text>
</comment>
<keyword evidence="11 18" id="KW-0413">Isomerase</keyword>
<evidence type="ECO:0000256" key="10">
    <source>
        <dbReference type="ARBA" id="ARBA00023027"/>
    </source>
</evidence>
<feature type="binding site" evidence="17">
    <location>
        <position position="453"/>
    </location>
    <ligand>
        <name>(6S)-NADPHX</name>
        <dbReference type="ChEBI" id="CHEBI:64076"/>
    </ligand>
</feature>
<dbReference type="GO" id="GO:0005524">
    <property type="term" value="F:ATP binding"/>
    <property type="evidence" value="ECO:0007669"/>
    <property type="project" value="UniProtKB-UniRule"/>
</dbReference>
<evidence type="ECO:0000259" key="21">
    <source>
        <dbReference type="PROSITE" id="PS51385"/>
    </source>
</evidence>
<organism evidence="22 23">
    <name type="scientific">Acidaminobacter hydrogenoformans DSM 2784</name>
    <dbReference type="NCBI Taxonomy" id="1120920"/>
    <lineage>
        <taxon>Bacteria</taxon>
        <taxon>Bacillati</taxon>
        <taxon>Bacillota</taxon>
        <taxon>Clostridia</taxon>
        <taxon>Peptostreptococcales</taxon>
        <taxon>Acidaminobacteraceae</taxon>
        <taxon>Acidaminobacter</taxon>
    </lineage>
</organism>
<feature type="binding site" evidence="17">
    <location>
        <position position="386"/>
    </location>
    <ligand>
        <name>(6S)-NADPHX</name>
        <dbReference type="ChEBI" id="CHEBI:64076"/>
    </ligand>
</feature>
<evidence type="ECO:0000256" key="13">
    <source>
        <dbReference type="ARBA" id="ARBA00023268"/>
    </source>
</evidence>
<dbReference type="GO" id="GO:0052856">
    <property type="term" value="F:NAD(P)HX epimerase activity"/>
    <property type="evidence" value="ECO:0007669"/>
    <property type="project" value="UniProtKB-UniRule"/>
</dbReference>
<dbReference type="GO" id="GO:0052855">
    <property type="term" value="F:ADP-dependent NAD(P)H-hydrate dehydratase activity"/>
    <property type="evidence" value="ECO:0007669"/>
    <property type="project" value="UniProtKB-UniRule"/>
</dbReference>
<comment type="function">
    <text evidence="18">Catalyzes the epimerization of the S- and R-forms of NAD(P)HX, a damaged form of NAD(P)H that is a result of enzymatic or heat-dependent hydration. This is a prerequisite for the S-specific NAD(P)H-hydrate dehydratase to allow the repair of both epimers of NAD(P)HX.</text>
</comment>
<evidence type="ECO:0000256" key="17">
    <source>
        <dbReference type="HAMAP-Rule" id="MF_01965"/>
    </source>
</evidence>
<dbReference type="Gene3D" id="3.40.1190.20">
    <property type="match status" value="1"/>
</dbReference>
<comment type="catalytic activity">
    <reaction evidence="2 18 19">
        <text>(6R)-NADPHX = (6S)-NADPHX</text>
        <dbReference type="Rhea" id="RHEA:32227"/>
        <dbReference type="ChEBI" id="CHEBI:64076"/>
        <dbReference type="ChEBI" id="CHEBI:64077"/>
        <dbReference type="EC" id="5.1.99.6"/>
    </reaction>
</comment>
<comment type="cofactor">
    <cofactor evidence="18 19">
        <name>K(+)</name>
        <dbReference type="ChEBI" id="CHEBI:29103"/>
    </cofactor>
    <text evidence="18 19">Binds 1 potassium ion per subunit.</text>
</comment>
<dbReference type="PROSITE" id="PS51385">
    <property type="entry name" value="YJEF_N"/>
    <property type="match status" value="1"/>
</dbReference>
<feature type="domain" description="YjeF N-terminal" evidence="21">
    <location>
        <begin position="9"/>
        <end position="219"/>
    </location>
</feature>
<dbReference type="EC" id="4.2.1.136" evidence="19"/>
<dbReference type="SUPFAM" id="SSF64153">
    <property type="entry name" value="YjeF N-terminal domain-like"/>
    <property type="match status" value="1"/>
</dbReference>
<dbReference type="OrthoDB" id="9806925at2"/>
<feature type="binding site" evidence="18">
    <location>
        <position position="58"/>
    </location>
    <ligand>
        <name>K(+)</name>
        <dbReference type="ChEBI" id="CHEBI:29103"/>
    </ligand>
</feature>
<comment type="catalytic activity">
    <reaction evidence="16 17 19">
        <text>(6S)-NADPHX + ADP = AMP + phosphate + NADPH + H(+)</text>
        <dbReference type="Rhea" id="RHEA:32235"/>
        <dbReference type="ChEBI" id="CHEBI:15378"/>
        <dbReference type="ChEBI" id="CHEBI:43474"/>
        <dbReference type="ChEBI" id="CHEBI:57783"/>
        <dbReference type="ChEBI" id="CHEBI:64076"/>
        <dbReference type="ChEBI" id="CHEBI:456215"/>
        <dbReference type="ChEBI" id="CHEBI:456216"/>
        <dbReference type="EC" id="4.2.1.136"/>
    </reaction>
</comment>
<dbReference type="EC" id="5.1.99.6" evidence="19"/>
<evidence type="ECO:0000256" key="11">
    <source>
        <dbReference type="ARBA" id="ARBA00023235"/>
    </source>
</evidence>
<evidence type="ECO:0000256" key="1">
    <source>
        <dbReference type="ARBA" id="ARBA00000013"/>
    </source>
</evidence>
<evidence type="ECO:0000313" key="22">
    <source>
        <dbReference type="EMBL" id="SCZ80793.1"/>
    </source>
</evidence>
<comment type="cofactor">
    <cofactor evidence="17">
        <name>Mg(2+)</name>
        <dbReference type="ChEBI" id="CHEBI:18420"/>
    </cofactor>
</comment>
<keyword evidence="9 18" id="KW-0630">Potassium</keyword>
<dbReference type="InterPro" id="IPR004443">
    <property type="entry name" value="YjeF_N_dom"/>
</dbReference>
<dbReference type="PROSITE" id="PS01050">
    <property type="entry name" value="YJEF_C_2"/>
    <property type="match status" value="1"/>
</dbReference>
<feature type="binding site" evidence="17">
    <location>
        <position position="452"/>
    </location>
    <ligand>
        <name>AMP</name>
        <dbReference type="ChEBI" id="CHEBI:456215"/>
    </ligand>
</feature>
<evidence type="ECO:0000256" key="12">
    <source>
        <dbReference type="ARBA" id="ARBA00023239"/>
    </source>
</evidence>
<dbReference type="InterPro" id="IPR017953">
    <property type="entry name" value="Carbohydrate_kinase_pred_CS"/>
</dbReference>
<dbReference type="EMBL" id="FMWL01000014">
    <property type="protein sequence ID" value="SCZ80793.1"/>
    <property type="molecule type" value="Genomic_DNA"/>
</dbReference>
<comment type="similarity">
    <text evidence="18">Belongs to the NnrE/AIBP family.</text>
</comment>
<dbReference type="GO" id="GO:0110051">
    <property type="term" value="P:metabolite repair"/>
    <property type="evidence" value="ECO:0007669"/>
    <property type="project" value="TreeGrafter"/>
</dbReference>
<dbReference type="Pfam" id="PF03853">
    <property type="entry name" value="YjeF_N"/>
    <property type="match status" value="1"/>
</dbReference>
<protein>
    <recommendedName>
        <fullName evidence="19">Bifunctional NAD(P)H-hydrate repair enzyme</fullName>
    </recommendedName>
    <alternativeName>
        <fullName evidence="19">Nicotinamide nucleotide repair protein</fullName>
    </alternativeName>
    <domain>
        <recommendedName>
            <fullName evidence="19">ADP-dependent (S)-NAD(P)H-hydrate dehydratase</fullName>
            <ecNumber evidence="19">4.2.1.136</ecNumber>
        </recommendedName>
        <alternativeName>
            <fullName evidence="19">ADP-dependent NAD(P)HX dehydratase</fullName>
        </alternativeName>
    </domain>
    <domain>
        <recommendedName>
            <fullName evidence="19">NAD(P)H-hydrate epimerase</fullName>
            <ecNumber evidence="19">5.1.99.6</ecNumber>
        </recommendedName>
    </domain>
</protein>
<evidence type="ECO:0000256" key="7">
    <source>
        <dbReference type="ARBA" id="ARBA00022840"/>
    </source>
</evidence>
<keyword evidence="13" id="KW-0511">Multifunctional enzyme</keyword>
<feature type="binding site" evidence="17">
    <location>
        <position position="264"/>
    </location>
    <ligand>
        <name>(6S)-NADPHX</name>
        <dbReference type="ChEBI" id="CHEBI:64076"/>
    </ligand>
</feature>
<dbReference type="RefSeq" id="WP_092591914.1">
    <property type="nucleotide sequence ID" value="NZ_FMWL01000014.1"/>
</dbReference>
<dbReference type="PROSITE" id="PS51383">
    <property type="entry name" value="YJEF_C_3"/>
    <property type="match status" value="1"/>
</dbReference>
<dbReference type="GO" id="GO:0046496">
    <property type="term" value="P:nicotinamide nucleotide metabolic process"/>
    <property type="evidence" value="ECO:0007669"/>
    <property type="project" value="UniProtKB-UniRule"/>
</dbReference>
<feature type="binding site" evidence="18">
    <location>
        <position position="165"/>
    </location>
    <ligand>
        <name>K(+)</name>
        <dbReference type="ChEBI" id="CHEBI:29103"/>
    </ligand>
</feature>
<dbReference type="SUPFAM" id="SSF53613">
    <property type="entry name" value="Ribokinase-like"/>
    <property type="match status" value="1"/>
</dbReference>
<comment type="catalytic activity">
    <reaction evidence="15 17 19">
        <text>(6S)-NADHX + ADP = AMP + phosphate + NADH + H(+)</text>
        <dbReference type="Rhea" id="RHEA:32223"/>
        <dbReference type="ChEBI" id="CHEBI:15378"/>
        <dbReference type="ChEBI" id="CHEBI:43474"/>
        <dbReference type="ChEBI" id="CHEBI:57945"/>
        <dbReference type="ChEBI" id="CHEBI:64074"/>
        <dbReference type="ChEBI" id="CHEBI:456215"/>
        <dbReference type="ChEBI" id="CHEBI:456216"/>
        <dbReference type="EC" id="4.2.1.136"/>
    </reaction>
</comment>
<dbReference type="Gene3D" id="3.40.50.10260">
    <property type="entry name" value="YjeF N-terminal domain"/>
    <property type="match status" value="1"/>
</dbReference>
<feature type="binding site" evidence="18">
    <location>
        <begin position="133"/>
        <end position="139"/>
    </location>
    <ligand>
        <name>(6S)-NADPHX</name>
        <dbReference type="ChEBI" id="CHEBI:64076"/>
    </ligand>
</feature>